<keyword evidence="1" id="KW-0812">Transmembrane</keyword>
<feature type="transmembrane region" description="Helical" evidence="1">
    <location>
        <begin position="130"/>
        <end position="152"/>
    </location>
</feature>
<evidence type="ECO:0000256" key="1">
    <source>
        <dbReference type="SAM" id="Phobius"/>
    </source>
</evidence>
<proteinExistence type="predicted"/>
<dbReference type="Proteomes" id="UP000235703">
    <property type="component" value="Unassembled WGS sequence"/>
</dbReference>
<accession>A0A2N6PEA1</accession>
<feature type="transmembrane region" description="Helical" evidence="1">
    <location>
        <begin position="239"/>
        <end position="257"/>
    </location>
</feature>
<evidence type="ECO:0000313" key="3">
    <source>
        <dbReference type="Proteomes" id="UP000235703"/>
    </source>
</evidence>
<dbReference type="OrthoDB" id="4808579at2"/>
<keyword evidence="3" id="KW-1185">Reference proteome</keyword>
<protein>
    <submittedName>
        <fullName evidence="2">Uncharacterized protein</fullName>
    </submittedName>
</protein>
<feature type="transmembrane region" description="Helical" evidence="1">
    <location>
        <begin position="80"/>
        <end position="97"/>
    </location>
</feature>
<feature type="transmembrane region" description="Helical" evidence="1">
    <location>
        <begin position="209"/>
        <end position="227"/>
    </location>
</feature>
<dbReference type="EMBL" id="PNFZ01000011">
    <property type="protein sequence ID" value="PMB97011.1"/>
    <property type="molecule type" value="Genomic_DNA"/>
</dbReference>
<gene>
    <name evidence="2" type="ORF">CJ198_13600</name>
</gene>
<comment type="caution">
    <text evidence="2">The sequence shown here is derived from an EMBL/GenBank/DDBJ whole genome shotgun (WGS) entry which is preliminary data.</text>
</comment>
<feature type="transmembrane region" description="Helical" evidence="1">
    <location>
        <begin position="372"/>
        <end position="396"/>
    </location>
</feature>
<feature type="transmembrane region" description="Helical" evidence="1">
    <location>
        <begin position="158"/>
        <end position="177"/>
    </location>
</feature>
<feature type="transmembrane region" description="Helical" evidence="1">
    <location>
        <begin position="264"/>
        <end position="286"/>
    </location>
</feature>
<feature type="transmembrane region" description="Helical" evidence="1">
    <location>
        <begin position="56"/>
        <end position="74"/>
    </location>
</feature>
<feature type="transmembrane region" description="Helical" evidence="1">
    <location>
        <begin position="306"/>
        <end position="325"/>
    </location>
</feature>
<feature type="transmembrane region" description="Helical" evidence="1">
    <location>
        <begin position="30"/>
        <end position="49"/>
    </location>
</feature>
<evidence type="ECO:0000313" key="2">
    <source>
        <dbReference type="EMBL" id="PMB97011.1"/>
    </source>
</evidence>
<dbReference type="AlphaFoldDB" id="A0A2N6PEA1"/>
<feature type="transmembrane region" description="Helical" evidence="1">
    <location>
        <begin position="332"/>
        <end position="352"/>
    </location>
</feature>
<dbReference type="Pfam" id="PF19877">
    <property type="entry name" value="DUF6350"/>
    <property type="match status" value="1"/>
</dbReference>
<reference evidence="2 3" key="1">
    <citation type="submission" date="2017-09" db="EMBL/GenBank/DDBJ databases">
        <title>Bacterial strain isolated from the female urinary microbiota.</title>
        <authorList>
            <person name="Thomas-White K."/>
            <person name="Kumar N."/>
            <person name="Forster S."/>
            <person name="Putonti C."/>
            <person name="Lawley T."/>
            <person name="Wolfe A.J."/>
        </authorList>
    </citation>
    <scope>NUCLEOTIDE SEQUENCE [LARGE SCALE GENOMIC DNA]</scope>
    <source>
        <strain evidence="2 3">UMB0680</strain>
    </source>
</reference>
<dbReference type="GeneID" id="86843720"/>
<organism evidence="2 3">
    <name type="scientific">Brevibacterium luteolum</name>
    <dbReference type="NCBI Taxonomy" id="199591"/>
    <lineage>
        <taxon>Bacteria</taxon>
        <taxon>Bacillati</taxon>
        <taxon>Actinomycetota</taxon>
        <taxon>Actinomycetes</taxon>
        <taxon>Micrococcales</taxon>
        <taxon>Brevibacteriaceae</taxon>
        <taxon>Brevibacterium</taxon>
    </lineage>
</organism>
<keyword evidence="1" id="KW-0472">Membrane</keyword>
<dbReference type="InterPro" id="IPR045931">
    <property type="entry name" value="DUF6350"/>
</dbReference>
<sequence>MSSPPDSSGRGSRHLGRHPAVIGALETVRILLVLVTIAFVLAAIAWFIGIAEQRPLAAIPGWAFTGLAAATGLSVRPGEALMSFPPSLLCLIVWLLLRNAASRTATALDANARLQRAGQLTAHRAPRTSAYLSIAGAFVLITVGFGFALGAATPSLIGFTRVGLLVGTAIVFGAGLYPQAAAADSRLSARLGEQWTGALEDAHRVCVRAGWWLAGLAALAVAAGLAIEFEKVSAVVDLYSAPLVAAIGLSVVQLLYLPGILAVALAWLSGAGVHLSAAETASAFSAAGGPRPAVPLLAIIPENPPAFLAAAPALLFIVGVLLVTLRRSWQHVDLPVMTVASAQLLVLMWMWGLFSTGGLGPGGLEVFGVPALLFPLITGGLVIAGLWAGYGLILAARRAQPQD</sequence>
<name>A0A2N6PEA1_9MICO</name>
<keyword evidence="1" id="KW-1133">Transmembrane helix</keyword>
<dbReference type="RefSeq" id="WP_102163151.1">
    <property type="nucleotide sequence ID" value="NZ_JALXPM010000045.1"/>
</dbReference>